<dbReference type="InterPro" id="IPR018719">
    <property type="entry name" value="DUF2243_membrane"/>
</dbReference>
<protein>
    <submittedName>
        <fullName evidence="3">DUF2243 domain-containing protein</fullName>
    </submittedName>
</protein>
<feature type="transmembrane region" description="Helical" evidence="2">
    <location>
        <begin position="75"/>
        <end position="94"/>
    </location>
</feature>
<gene>
    <name evidence="3" type="ORF">J5V96_05245</name>
</gene>
<reference evidence="3" key="1">
    <citation type="submission" date="2021-03" db="EMBL/GenBank/DDBJ databases">
        <title>Microbacterium sp. nov., a novel actinobacterium isolated from cow dung.</title>
        <authorList>
            <person name="Zhang L."/>
        </authorList>
    </citation>
    <scope>NUCLEOTIDE SEQUENCE</scope>
    <source>
        <strain evidence="3">NEAU-LLB</strain>
    </source>
</reference>
<sequence length="176" mass="19992">MSPRDSTPPRPGQTPADERPRDPRAERSAQNLWSGVLFGVGLVAFLDEAVFHQLLHWHHFYDRATPEWGLISDGLFHAFSWFATIAGLFLLADLRRRGALWWRRWVGGVLVGAGAFQLYDGTVHHKWFRIHQIRYVEDILPYDLVWNVSAVLILAAGIVLAVMTRPAGVARAKERT</sequence>
<keyword evidence="4" id="KW-1185">Reference proteome</keyword>
<keyword evidence="2" id="KW-0812">Transmembrane</keyword>
<comment type="caution">
    <text evidence="3">The sequence shown here is derived from an EMBL/GenBank/DDBJ whole genome shotgun (WGS) entry which is preliminary data.</text>
</comment>
<name>A0A939QHT1_9MICO</name>
<evidence type="ECO:0000313" key="3">
    <source>
        <dbReference type="EMBL" id="MBO3662919.1"/>
    </source>
</evidence>
<feature type="compositionally biased region" description="Basic and acidic residues" evidence="1">
    <location>
        <begin position="16"/>
        <end position="25"/>
    </location>
</feature>
<dbReference type="Proteomes" id="UP000680132">
    <property type="component" value="Unassembled WGS sequence"/>
</dbReference>
<dbReference type="AlphaFoldDB" id="A0A939QHT1"/>
<evidence type="ECO:0000256" key="1">
    <source>
        <dbReference type="SAM" id="MobiDB-lite"/>
    </source>
</evidence>
<dbReference type="EMBL" id="JAGFOA010000002">
    <property type="protein sequence ID" value="MBO3662919.1"/>
    <property type="molecule type" value="Genomic_DNA"/>
</dbReference>
<dbReference type="RefSeq" id="WP_208501339.1">
    <property type="nucleotide sequence ID" value="NZ_JAGFOA010000002.1"/>
</dbReference>
<feature type="compositionally biased region" description="Pro residues" evidence="1">
    <location>
        <begin position="1"/>
        <end position="12"/>
    </location>
</feature>
<keyword evidence="2" id="KW-1133">Transmembrane helix</keyword>
<accession>A0A939QHT1</accession>
<feature type="transmembrane region" description="Helical" evidence="2">
    <location>
        <begin position="32"/>
        <end position="55"/>
    </location>
</feature>
<feature type="region of interest" description="Disordered" evidence="1">
    <location>
        <begin position="1"/>
        <end position="25"/>
    </location>
</feature>
<organism evidence="3 4">
    <name type="scientific">Microbacterium stercoris</name>
    <dbReference type="NCBI Taxonomy" id="2820289"/>
    <lineage>
        <taxon>Bacteria</taxon>
        <taxon>Bacillati</taxon>
        <taxon>Actinomycetota</taxon>
        <taxon>Actinomycetes</taxon>
        <taxon>Micrococcales</taxon>
        <taxon>Microbacteriaceae</taxon>
        <taxon>Microbacterium</taxon>
    </lineage>
</organism>
<dbReference type="Pfam" id="PF10002">
    <property type="entry name" value="DUF2243"/>
    <property type="match status" value="1"/>
</dbReference>
<proteinExistence type="predicted"/>
<feature type="transmembrane region" description="Helical" evidence="2">
    <location>
        <begin position="144"/>
        <end position="163"/>
    </location>
</feature>
<evidence type="ECO:0000313" key="4">
    <source>
        <dbReference type="Proteomes" id="UP000680132"/>
    </source>
</evidence>
<evidence type="ECO:0000256" key="2">
    <source>
        <dbReference type="SAM" id="Phobius"/>
    </source>
</evidence>
<feature type="transmembrane region" description="Helical" evidence="2">
    <location>
        <begin position="101"/>
        <end position="119"/>
    </location>
</feature>
<keyword evidence="2" id="KW-0472">Membrane</keyword>